<gene>
    <name evidence="1" type="ORF">LAESUDRAFT_71611</name>
</gene>
<keyword evidence="2" id="KW-1185">Reference proteome</keyword>
<proteinExistence type="predicted"/>
<dbReference type="InParanoid" id="A0A165AW41"/>
<dbReference type="RefSeq" id="XP_040757510.1">
    <property type="nucleotide sequence ID" value="XM_040907224.1"/>
</dbReference>
<reference evidence="1 2" key="1">
    <citation type="journal article" date="2016" name="Mol. Biol. Evol.">
        <title>Comparative Genomics of Early-Diverging Mushroom-Forming Fungi Provides Insights into the Origins of Lignocellulose Decay Capabilities.</title>
        <authorList>
            <person name="Nagy L.G."/>
            <person name="Riley R."/>
            <person name="Tritt A."/>
            <person name="Adam C."/>
            <person name="Daum C."/>
            <person name="Floudas D."/>
            <person name="Sun H."/>
            <person name="Yadav J.S."/>
            <person name="Pangilinan J."/>
            <person name="Larsson K.H."/>
            <person name="Matsuura K."/>
            <person name="Barry K."/>
            <person name="Labutti K."/>
            <person name="Kuo R."/>
            <person name="Ohm R.A."/>
            <person name="Bhattacharya S.S."/>
            <person name="Shirouzu T."/>
            <person name="Yoshinaga Y."/>
            <person name="Martin F.M."/>
            <person name="Grigoriev I.V."/>
            <person name="Hibbett D.S."/>
        </authorList>
    </citation>
    <scope>NUCLEOTIDE SEQUENCE [LARGE SCALE GENOMIC DNA]</scope>
    <source>
        <strain evidence="1 2">93-53</strain>
    </source>
</reference>
<name>A0A165AW41_9APHY</name>
<dbReference type="GeneID" id="63824253"/>
<dbReference type="AlphaFoldDB" id="A0A165AW41"/>
<dbReference type="EMBL" id="KV427718">
    <property type="protein sequence ID" value="KZS99769.1"/>
    <property type="molecule type" value="Genomic_DNA"/>
</dbReference>
<evidence type="ECO:0000313" key="1">
    <source>
        <dbReference type="EMBL" id="KZS99769.1"/>
    </source>
</evidence>
<sequence>MQTSVANSSRAIQSVQEGRSFLAFLMICKCMPFEQDALLMQLRYVQRICHILAAQRHTPLTDTRLLAIGVASRSIVWCYSTNDLILHLHGFFTHHPAFEWHLRALVSTLVFACNWPGAYAIHRLLRLGGDIGGLGFPKVPHVNCSGCAAA</sequence>
<organism evidence="1 2">
    <name type="scientific">Laetiporus sulphureus 93-53</name>
    <dbReference type="NCBI Taxonomy" id="1314785"/>
    <lineage>
        <taxon>Eukaryota</taxon>
        <taxon>Fungi</taxon>
        <taxon>Dikarya</taxon>
        <taxon>Basidiomycota</taxon>
        <taxon>Agaricomycotina</taxon>
        <taxon>Agaricomycetes</taxon>
        <taxon>Polyporales</taxon>
        <taxon>Laetiporus</taxon>
    </lineage>
</organism>
<protein>
    <submittedName>
        <fullName evidence="1">Uncharacterized protein</fullName>
    </submittedName>
</protein>
<dbReference type="Proteomes" id="UP000076871">
    <property type="component" value="Unassembled WGS sequence"/>
</dbReference>
<accession>A0A165AW41</accession>
<evidence type="ECO:0000313" key="2">
    <source>
        <dbReference type="Proteomes" id="UP000076871"/>
    </source>
</evidence>